<dbReference type="InterPro" id="IPR024524">
    <property type="entry name" value="DUF3800"/>
</dbReference>
<sequence>MDEYYLFLDESVTHNGAFLDQVFCVAGVVLKKEDYENSLIPLMNDLKNSIWSDLPNPTDLVLHEKEVREAQFNRKPRADIKPHFRRFRNSQSLTPLFSGLKNILDTVPCHVLGAAIHFNTLNSYFNCDIQTTSYLTAMQIVLENYCQFLKTKNGVGHVFVESREAQDTEVRMHFHHIKAMGSLFVSPHAMQKLLRDISFPPKTENNVGLQVADFIPNPFARNTLGIKQNKHNLYQNLRGLRYDGSIGKFDRFGIKVMP</sequence>
<accession>A0ABW5EZT2</accession>
<dbReference type="EMBL" id="JBHUKY010000003">
    <property type="protein sequence ID" value="MFD2408300.1"/>
    <property type="molecule type" value="Genomic_DNA"/>
</dbReference>
<name>A0ABW5EZT2_9BACL</name>
<evidence type="ECO:0000313" key="1">
    <source>
        <dbReference type="EMBL" id="MFD2408300.1"/>
    </source>
</evidence>
<dbReference type="Proteomes" id="UP001597448">
    <property type="component" value="Unassembled WGS sequence"/>
</dbReference>
<reference evidence="2" key="1">
    <citation type="journal article" date="2019" name="Int. J. Syst. Evol. Microbiol.">
        <title>The Global Catalogue of Microorganisms (GCM) 10K type strain sequencing project: providing services to taxonomists for standard genome sequencing and annotation.</title>
        <authorList>
            <consortium name="The Broad Institute Genomics Platform"/>
            <consortium name="The Broad Institute Genome Sequencing Center for Infectious Disease"/>
            <person name="Wu L."/>
            <person name="Ma J."/>
        </authorList>
    </citation>
    <scope>NUCLEOTIDE SEQUENCE [LARGE SCALE GENOMIC DNA]</scope>
    <source>
        <strain evidence="2">CCM 8725</strain>
    </source>
</reference>
<dbReference type="RefSeq" id="WP_209992494.1">
    <property type="nucleotide sequence ID" value="NZ_JBHUKY010000003.1"/>
</dbReference>
<keyword evidence="2" id="KW-1185">Reference proteome</keyword>
<proteinExistence type="predicted"/>
<comment type="caution">
    <text evidence="1">The sequence shown here is derived from an EMBL/GenBank/DDBJ whole genome shotgun (WGS) entry which is preliminary data.</text>
</comment>
<gene>
    <name evidence="1" type="ORF">ACFSX3_00370</name>
</gene>
<dbReference type="Pfam" id="PF12686">
    <property type="entry name" value="DUF3800"/>
    <property type="match status" value="1"/>
</dbReference>
<organism evidence="1 2">
    <name type="scientific">Paenibacillus rhizoplanae</name>
    <dbReference type="NCBI Taxonomy" id="1917181"/>
    <lineage>
        <taxon>Bacteria</taxon>
        <taxon>Bacillati</taxon>
        <taxon>Bacillota</taxon>
        <taxon>Bacilli</taxon>
        <taxon>Bacillales</taxon>
        <taxon>Paenibacillaceae</taxon>
        <taxon>Paenibacillus</taxon>
    </lineage>
</organism>
<evidence type="ECO:0000313" key="2">
    <source>
        <dbReference type="Proteomes" id="UP001597448"/>
    </source>
</evidence>
<protein>
    <submittedName>
        <fullName evidence="1">DUF3800 domain-containing protein</fullName>
    </submittedName>
</protein>